<comment type="similarity">
    <text evidence="2">Belongs to the glycosyltransferase 31 family. Beta3-Gal-T subfamily.</text>
</comment>
<evidence type="ECO:0000256" key="4">
    <source>
        <dbReference type="ARBA" id="ARBA00022968"/>
    </source>
</evidence>
<gene>
    <name evidence="8" type="ORF">CYCCA115_LOCUS119</name>
</gene>
<proteinExistence type="inferred from homology"/>
<evidence type="ECO:0000256" key="7">
    <source>
        <dbReference type="SAM" id="MobiDB-lite"/>
    </source>
</evidence>
<reference evidence="8" key="1">
    <citation type="submission" date="2023-08" db="EMBL/GenBank/DDBJ databases">
        <authorList>
            <person name="Audoor S."/>
            <person name="Bilcke G."/>
        </authorList>
    </citation>
    <scope>NUCLEOTIDE SEQUENCE</scope>
</reference>
<evidence type="ECO:0000313" key="8">
    <source>
        <dbReference type="EMBL" id="CAJ1893327.1"/>
    </source>
</evidence>
<dbReference type="Proteomes" id="UP001295423">
    <property type="component" value="Unassembled WGS sequence"/>
</dbReference>
<evidence type="ECO:0000256" key="6">
    <source>
        <dbReference type="ARBA" id="ARBA00023136"/>
    </source>
</evidence>
<keyword evidence="6" id="KW-0472">Membrane</keyword>
<dbReference type="EMBL" id="CAKOGP040000001">
    <property type="protein sequence ID" value="CAJ1893327.1"/>
    <property type="molecule type" value="Genomic_DNA"/>
</dbReference>
<dbReference type="Gene3D" id="3.90.550.50">
    <property type="match status" value="1"/>
</dbReference>
<dbReference type="PANTHER" id="PTHR23033:SF14">
    <property type="entry name" value="GLYCOPROTEIN-N-ACETYLGALACTOSAMINE 3-BETA-GALACTOSYLTRANSFERASE 1-RELATED"/>
    <property type="match status" value="1"/>
</dbReference>
<evidence type="ECO:0008006" key="10">
    <source>
        <dbReference type="Google" id="ProtNLM"/>
    </source>
</evidence>
<evidence type="ECO:0000256" key="2">
    <source>
        <dbReference type="ARBA" id="ARBA00006462"/>
    </source>
</evidence>
<keyword evidence="5" id="KW-1133">Transmembrane helix</keyword>
<feature type="region of interest" description="Disordered" evidence="7">
    <location>
        <begin position="1"/>
        <end position="32"/>
    </location>
</feature>
<dbReference type="PANTHER" id="PTHR23033">
    <property type="entry name" value="BETA1,3-GALACTOSYLTRANSFERASE"/>
    <property type="match status" value="1"/>
</dbReference>
<comment type="subcellular location">
    <subcellularLocation>
        <location evidence="1">Membrane</location>
        <topology evidence="1">Single-pass type II membrane protein</topology>
    </subcellularLocation>
</comment>
<dbReference type="GO" id="GO:0016263">
    <property type="term" value="F:glycoprotein-N-acetylgalactosamine 3-beta-galactosyltransferase activity"/>
    <property type="evidence" value="ECO:0007669"/>
    <property type="project" value="TreeGrafter"/>
</dbReference>
<dbReference type="GO" id="GO:0016020">
    <property type="term" value="C:membrane"/>
    <property type="evidence" value="ECO:0007669"/>
    <property type="project" value="UniProtKB-SubCell"/>
</dbReference>
<evidence type="ECO:0000256" key="1">
    <source>
        <dbReference type="ARBA" id="ARBA00004606"/>
    </source>
</evidence>
<comment type="caution">
    <text evidence="8">The sequence shown here is derived from an EMBL/GenBank/DDBJ whole genome shotgun (WGS) entry which is preliminary data.</text>
</comment>
<evidence type="ECO:0000313" key="9">
    <source>
        <dbReference type="Proteomes" id="UP001295423"/>
    </source>
</evidence>
<dbReference type="AlphaFoldDB" id="A0AAD2FAI3"/>
<protein>
    <recommendedName>
        <fullName evidence="10">N-acetylgalactosaminide beta-1,3-galactosyltransferase</fullName>
    </recommendedName>
</protein>
<keyword evidence="9" id="KW-1185">Reference proteome</keyword>
<accession>A0AAD2FAI3</accession>
<keyword evidence="3" id="KW-0812">Transmembrane</keyword>
<organism evidence="8 9">
    <name type="scientific">Cylindrotheca closterium</name>
    <dbReference type="NCBI Taxonomy" id="2856"/>
    <lineage>
        <taxon>Eukaryota</taxon>
        <taxon>Sar</taxon>
        <taxon>Stramenopiles</taxon>
        <taxon>Ochrophyta</taxon>
        <taxon>Bacillariophyta</taxon>
        <taxon>Bacillariophyceae</taxon>
        <taxon>Bacillariophycidae</taxon>
        <taxon>Bacillariales</taxon>
        <taxon>Bacillariaceae</taxon>
        <taxon>Cylindrotheca</taxon>
    </lineage>
</organism>
<dbReference type="InterPro" id="IPR026050">
    <property type="entry name" value="C1GALT1/C1GALT1_chp1"/>
</dbReference>
<keyword evidence="4" id="KW-0735">Signal-anchor</keyword>
<name>A0AAD2FAI3_9STRA</name>
<sequence length="336" mass="38441">MADKTIPPSHVKQSPSTTKRKPKSKSTTPNTNDFLCKKLHKSPVFQQIQIANSKNKASPKILCFIMSHSKATTKINAVLKTWGRKCDKLLIASNETDSRIGAVKMNSEASYLGLWNKLNETMTYIWNEFGADQFEWVLKADDDTFVIMENLKEYLSSLPSTRMSSQPSIHGRRFSSPKYKHLERDEYFTNPQNVDFGKRFYAKMDRNAPVIYNHGGSAYVMNMGYVQKFVEVMHGPDTVHGTPAEDMAHGVVMAYHDLWPTNTRDELGRERFHPKDPQLMYNMPEDKFRLFNDNHQPTGGLSVGVDCCSEKSITFHHIKPSNMIALERVFYTCRGL</sequence>
<evidence type="ECO:0000256" key="3">
    <source>
        <dbReference type="ARBA" id="ARBA00022692"/>
    </source>
</evidence>
<evidence type="ECO:0000256" key="5">
    <source>
        <dbReference type="ARBA" id="ARBA00022989"/>
    </source>
</evidence>